<evidence type="ECO:0000313" key="1">
    <source>
        <dbReference type="EMBL" id="QCE10555.1"/>
    </source>
</evidence>
<keyword evidence="2" id="KW-1185">Reference proteome</keyword>
<evidence type="ECO:0000313" key="2">
    <source>
        <dbReference type="Proteomes" id="UP000501690"/>
    </source>
</evidence>
<protein>
    <submittedName>
        <fullName evidence="1">Uncharacterized protein</fullName>
    </submittedName>
</protein>
<reference evidence="1 2" key="1">
    <citation type="submission" date="2019-04" db="EMBL/GenBank/DDBJ databases">
        <title>An improved genome assembly and genetic linkage map for asparagus bean, Vigna unguiculata ssp. sesquipedialis.</title>
        <authorList>
            <person name="Xia Q."/>
            <person name="Zhang R."/>
            <person name="Dong Y."/>
        </authorList>
    </citation>
    <scope>NUCLEOTIDE SEQUENCE [LARGE SCALE GENOMIC DNA]</scope>
    <source>
        <tissue evidence="1">Leaf</tissue>
    </source>
</reference>
<organism evidence="1 2">
    <name type="scientific">Vigna unguiculata</name>
    <name type="common">Cowpea</name>
    <dbReference type="NCBI Taxonomy" id="3917"/>
    <lineage>
        <taxon>Eukaryota</taxon>
        <taxon>Viridiplantae</taxon>
        <taxon>Streptophyta</taxon>
        <taxon>Embryophyta</taxon>
        <taxon>Tracheophyta</taxon>
        <taxon>Spermatophyta</taxon>
        <taxon>Magnoliopsida</taxon>
        <taxon>eudicotyledons</taxon>
        <taxon>Gunneridae</taxon>
        <taxon>Pentapetalae</taxon>
        <taxon>rosids</taxon>
        <taxon>fabids</taxon>
        <taxon>Fabales</taxon>
        <taxon>Fabaceae</taxon>
        <taxon>Papilionoideae</taxon>
        <taxon>50 kb inversion clade</taxon>
        <taxon>NPAAA clade</taxon>
        <taxon>indigoferoid/millettioid clade</taxon>
        <taxon>Phaseoleae</taxon>
        <taxon>Vigna</taxon>
    </lineage>
</organism>
<name>A0A4D6NEE3_VIGUN</name>
<gene>
    <name evidence="1" type="ORF">DEO72_LG10g1785</name>
</gene>
<proteinExistence type="predicted"/>
<dbReference type="Proteomes" id="UP000501690">
    <property type="component" value="Linkage Group LG10"/>
</dbReference>
<sequence>MVTDEKVRRGGCSDVDEMVQICGLLWHDDGVRRFKLLVQVRWSRNGCCRDGGGCEDVRSADASSSDLGEVREWRRCRDDGGAFAAVADPMVTLLQIRAASMDGGAPVFLLRQWRCCCRTFTNGDAWTTKIWCEDGGCCCTRRWCVADGARRWRTAWRLRWLPAVVQASMAAAGVLQV</sequence>
<accession>A0A4D6NEE3</accession>
<dbReference type="EMBL" id="CP039354">
    <property type="protein sequence ID" value="QCE10555.1"/>
    <property type="molecule type" value="Genomic_DNA"/>
</dbReference>
<dbReference type="AlphaFoldDB" id="A0A4D6NEE3"/>